<dbReference type="SUPFAM" id="SSF54368">
    <property type="entry name" value="Glutamine synthetase, N-terminal domain"/>
    <property type="match status" value="1"/>
</dbReference>
<feature type="compositionally biased region" description="Low complexity" evidence="8">
    <location>
        <begin position="260"/>
        <end position="269"/>
    </location>
</feature>
<dbReference type="InterPro" id="IPR008147">
    <property type="entry name" value="Gln_synt_N"/>
</dbReference>
<feature type="region of interest" description="Disordered" evidence="8">
    <location>
        <begin position="243"/>
        <end position="303"/>
    </location>
</feature>
<reference evidence="12" key="1">
    <citation type="submission" date="2025-08" db="UniProtKB">
        <authorList>
            <consortium name="RefSeq"/>
        </authorList>
    </citation>
    <scope>IDENTIFICATION</scope>
    <source>
        <strain evidence="12">J_2021</strain>
        <tissue evidence="12">Erythrocytes</tissue>
    </source>
</reference>
<evidence type="ECO:0000256" key="4">
    <source>
        <dbReference type="ARBA" id="ARBA00039404"/>
    </source>
</evidence>
<dbReference type="InterPro" id="IPR036651">
    <property type="entry name" value="Gln_synt_N_sf"/>
</dbReference>
<feature type="domain" description="GS beta-grasp" evidence="9">
    <location>
        <begin position="340"/>
        <end position="434"/>
    </location>
</feature>
<dbReference type="InterPro" id="IPR014746">
    <property type="entry name" value="Gln_synth/guanido_kin_cat_dom"/>
</dbReference>
<dbReference type="GO" id="GO:0016020">
    <property type="term" value="C:membrane"/>
    <property type="evidence" value="ECO:0000318"/>
    <property type="project" value="GO_Central"/>
</dbReference>
<comment type="function">
    <text evidence="2">May act as a component of the cytoskeleton or as a chaperone for the reorganization of intermediate filament proteins during terminal differentiation in the lens. Does not seem to have enzymatic activity.</text>
</comment>
<dbReference type="GO" id="GO:0005737">
    <property type="term" value="C:cytoplasm"/>
    <property type="evidence" value="ECO:0000318"/>
    <property type="project" value="GO_Central"/>
</dbReference>
<dbReference type="Gene3D" id="3.10.20.70">
    <property type="entry name" value="Glutamine synthetase, N-terminal domain"/>
    <property type="match status" value="1"/>
</dbReference>
<dbReference type="PROSITE" id="PS51987">
    <property type="entry name" value="GS_CATALYTIC"/>
    <property type="match status" value="1"/>
</dbReference>
<dbReference type="GeneID" id="108716923"/>
<evidence type="ECO:0000313" key="11">
    <source>
        <dbReference type="Proteomes" id="UP000186698"/>
    </source>
</evidence>
<evidence type="ECO:0000259" key="9">
    <source>
        <dbReference type="PROSITE" id="PS51986"/>
    </source>
</evidence>
<evidence type="ECO:0000256" key="5">
    <source>
        <dbReference type="ARBA" id="ARBA00042675"/>
    </source>
</evidence>
<feature type="domain" description="GS catalytic" evidence="10">
    <location>
        <begin position="441"/>
        <end position="693"/>
    </location>
</feature>
<dbReference type="PANTHER" id="PTHR43407">
    <property type="entry name" value="GLUTAMINE SYNTHETASE"/>
    <property type="match status" value="1"/>
</dbReference>
<protein>
    <recommendedName>
        <fullName evidence="4">Lengsin</fullName>
    </recommendedName>
    <alternativeName>
        <fullName evidence="5">Glutamate-ammonia ligase domain-containing protein 1</fullName>
    </alternativeName>
</protein>
<evidence type="ECO:0000256" key="8">
    <source>
        <dbReference type="SAM" id="MobiDB-lite"/>
    </source>
</evidence>
<evidence type="ECO:0000256" key="7">
    <source>
        <dbReference type="RuleBase" id="RU000384"/>
    </source>
</evidence>
<organism evidence="11 12">
    <name type="scientific">Xenopus laevis</name>
    <name type="common">African clawed frog</name>
    <dbReference type="NCBI Taxonomy" id="8355"/>
    <lineage>
        <taxon>Eukaryota</taxon>
        <taxon>Metazoa</taxon>
        <taxon>Chordata</taxon>
        <taxon>Craniata</taxon>
        <taxon>Vertebrata</taxon>
        <taxon>Euteleostomi</taxon>
        <taxon>Amphibia</taxon>
        <taxon>Batrachia</taxon>
        <taxon>Anura</taxon>
        <taxon>Pipoidea</taxon>
        <taxon>Pipidae</taxon>
        <taxon>Xenopodinae</taxon>
        <taxon>Xenopus</taxon>
        <taxon>Xenopus</taxon>
    </lineage>
</organism>
<dbReference type="RefSeq" id="XP_041419091.1">
    <property type="nucleotide sequence ID" value="XM_041563157.1"/>
</dbReference>
<proteinExistence type="inferred from homology"/>
<feature type="compositionally biased region" description="Polar residues" evidence="8">
    <location>
        <begin position="277"/>
        <end position="290"/>
    </location>
</feature>
<dbReference type="SMART" id="SM01230">
    <property type="entry name" value="Gln-synt_C"/>
    <property type="match status" value="1"/>
</dbReference>
<dbReference type="SUPFAM" id="SSF55931">
    <property type="entry name" value="Glutamine synthetase/guanido kinase"/>
    <property type="match status" value="1"/>
</dbReference>
<dbReference type="AlphaFoldDB" id="A0A8J1KP47"/>
<dbReference type="PANTHER" id="PTHR43407:SF1">
    <property type="entry name" value="LENGSIN"/>
    <property type="match status" value="1"/>
</dbReference>
<dbReference type="Gene3D" id="3.30.590.10">
    <property type="entry name" value="Glutamine synthetase/guanido kinase, catalytic domain"/>
    <property type="match status" value="1"/>
</dbReference>
<dbReference type="OrthoDB" id="77835at2759"/>
<evidence type="ECO:0000259" key="10">
    <source>
        <dbReference type="PROSITE" id="PS51987"/>
    </source>
</evidence>
<dbReference type="FunFam" id="3.10.20.70:FF:000007">
    <property type="entry name" value="LOW QUALITY PROTEIN: lengsin"/>
    <property type="match status" value="1"/>
</dbReference>
<dbReference type="Proteomes" id="UP000186698">
    <property type="component" value="Chromosome 5L"/>
</dbReference>
<dbReference type="Pfam" id="PF00120">
    <property type="entry name" value="Gln-synt_C"/>
    <property type="match status" value="1"/>
</dbReference>
<dbReference type="CTD" id="108716923"/>
<evidence type="ECO:0000256" key="1">
    <source>
        <dbReference type="ARBA" id="ARBA00009897"/>
    </source>
</evidence>
<accession>A0A8J1KP47</accession>
<dbReference type="GO" id="GO:0003824">
    <property type="term" value="F:catalytic activity"/>
    <property type="evidence" value="ECO:0007669"/>
    <property type="project" value="InterPro"/>
</dbReference>
<evidence type="ECO:0000256" key="2">
    <source>
        <dbReference type="ARBA" id="ARBA00037583"/>
    </source>
</evidence>
<sequence>MLCIVYFILTCNFAPHGDLNWHLLVMANEINAVDLYETDFCEVDGSIISRIRRKMGVKVTGKYIPPLEWEKNNTSSSTRYLSWSPLDKDCTDTDNNKDAHIEKVSNRSAEPLLKDSREATDYPNYREEETFKTEEKHIMDKQQVESLQANTSQICLAKIKDAKGTSKYNFGKINDKLILFGPAIPKETLKEIKSISMERPSITNKCNIKYRPVATEIKLAKYYDTRTEKAGLTFETFRPTVQKSSQSLSIKNPEKKSLCESDYSSSESTEPVKRSLNENQSQIQEKSSTAAGKHLDHTSPDIYGHRSIGSKDLHCGKIGIPEPLYINSHIEVIKQQIAQEDIHFIRFEAPDLHGFPRSKTIPERYFHEKAVSGIHMPRSYLESNMNPKEPEIDHKRATYFNCDIVLKPELSTFRVLPWAEKTGNVICDAYTIMGDLLLTSPRYLAKHLLTQLQESGFSLHASFTYEFSIFGVAETVDSKQVVFPAATLVTDNDQSIIQELFDRMYYIGVDIESFCSSSTPGQMEVSFQPEYGLATADNAFTFRNGLKEVAKNYGYIASFYNDVSGIFNSGVFSHSLWDSSGTKNLFNDGNRVQKLTDIGKNWLSGLLLHSAALSCLVSPGESCRMHFAKGAKDLQQSIEVTYGFNDTSCSYNVKCHCSNGTYIENKLCSASANPYLVLREKQISRVFHLDHNM</sequence>
<evidence type="ECO:0000313" key="12">
    <source>
        <dbReference type="RefSeq" id="XP_041419091.1"/>
    </source>
</evidence>
<comment type="subunit">
    <text evidence="3">Dodecamer. Interacts with BFSP2 and VIM.</text>
</comment>
<dbReference type="PROSITE" id="PS51986">
    <property type="entry name" value="GS_BETA_GRASP"/>
    <property type="match status" value="1"/>
</dbReference>
<gene>
    <name evidence="12" type="primary">lgsn.L</name>
</gene>
<keyword evidence="11" id="KW-1185">Reference proteome</keyword>
<name>A0A8J1KP47_XENLA</name>
<evidence type="ECO:0000256" key="6">
    <source>
        <dbReference type="PROSITE-ProRule" id="PRU01330"/>
    </source>
</evidence>
<dbReference type="InterPro" id="IPR008146">
    <property type="entry name" value="Gln_synth_cat_dom"/>
</dbReference>
<evidence type="ECO:0000256" key="3">
    <source>
        <dbReference type="ARBA" id="ARBA00038790"/>
    </source>
</evidence>
<comment type="similarity">
    <text evidence="1 6 7">Belongs to the glutamine synthetase family.</text>
</comment>